<keyword evidence="1" id="KW-1185">Reference proteome</keyword>
<name>A0A915CLR7_9BILA</name>
<sequence length="90" mass="10207">MDVDIVLDDNDVASPPTCSISEEGVLRVRNPFVAAREHIAEDQKQANWLCAQDLEALNTIMGSIAFLDKMWQEFKKNAPTIYQPKTQRTQ</sequence>
<proteinExistence type="predicted"/>
<dbReference type="AlphaFoldDB" id="A0A915CLR7"/>
<evidence type="ECO:0000313" key="1">
    <source>
        <dbReference type="Proteomes" id="UP000887574"/>
    </source>
</evidence>
<evidence type="ECO:0000313" key="2">
    <source>
        <dbReference type="WBParaSite" id="jg10471"/>
    </source>
</evidence>
<accession>A0A915CLR7</accession>
<dbReference type="WBParaSite" id="jg10471">
    <property type="protein sequence ID" value="jg10471"/>
    <property type="gene ID" value="jg10471"/>
</dbReference>
<protein>
    <submittedName>
        <fullName evidence="2">Uncharacterized protein</fullName>
    </submittedName>
</protein>
<dbReference type="Proteomes" id="UP000887574">
    <property type="component" value="Unplaced"/>
</dbReference>
<organism evidence="1 2">
    <name type="scientific">Ditylenchus dipsaci</name>
    <dbReference type="NCBI Taxonomy" id="166011"/>
    <lineage>
        <taxon>Eukaryota</taxon>
        <taxon>Metazoa</taxon>
        <taxon>Ecdysozoa</taxon>
        <taxon>Nematoda</taxon>
        <taxon>Chromadorea</taxon>
        <taxon>Rhabditida</taxon>
        <taxon>Tylenchina</taxon>
        <taxon>Tylenchomorpha</taxon>
        <taxon>Sphaerularioidea</taxon>
        <taxon>Anguinidae</taxon>
        <taxon>Anguininae</taxon>
        <taxon>Ditylenchus</taxon>
    </lineage>
</organism>
<reference evidence="2" key="1">
    <citation type="submission" date="2022-11" db="UniProtKB">
        <authorList>
            <consortium name="WormBaseParasite"/>
        </authorList>
    </citation>
    <scope>IDENTIFICATION</scope>
</reference>